<sequence length="76" mass="8688">MLLGQETCPLGWLLESQRHDFGAEGTYRNGWHRKLDLPGNARFFDSSRMGQRDIDHRKSGWGIAQRADFDNAGLEP</sequence>
<proteinExistence type="predicted"/>
<evidence type="ECO:0000313" key="2">
    <source>
        <dbReference type="Proteomes" id="UP000382577"/>
    </source>
</evidence>
<dbReference type="AlphaFoldDB" id="A0A5E4XBW7"/>
<dbReference type="Proteomes" id="UP000382577">
    <property type="component" value="Unassembled WGS sequence"/>
</dbReference>
<dbReference type="EMBL" id="CABPRW010000009">
    <property type="protein sequence ID" value="VVE33909.1"/>
    <property type="molecule type" value="Genomic_DNA"/>
</dbReference>
<gene>
    <name evidence="1" type="ORF">PFI31113_03757</name>
</gene>
<organism evidence="1 2">
    <name type="scientific">Pandoraea fibrosis</name>
    <dbReference type="NCBI Taxonomy" id="1891094"/>
    <lineage>
        <taxon>Bacteria</taxon>
        <taxon>Pseudomonadati</taxon>
        <taxon>Pseudomonadota</taxon>
        <taxon>Betaproteobacteria</taxon>
        <taxon>Burkholderiales</taxon>
        <taxon>Burkholderiaceae</taxon>
        <taxon>Pandoraea</taxon>
    </lineage>
</organism>
<reference evidence="1 2" key="1">
    <citation type="submission" date="2019-08" db="EMBL/GenBank/DDBJ databases">
        <authorList>
            <person name="Peeters C."/>
        </authorList>
    </citation>
    <scope>NUCLEOTIDE SEQUENCE [LARGE SCALE GENOMIC DNA]</scope>
    <source>
        <strain evidence="1 2">LMG 31113</strain>
    </source>
</reference>
<evidence type="ECO:0000313" key="1">
    <source>
        <dbReference type="EMBL" id="VVE33909.1"/>
    </source>
</evidence>
<name>A0A5E4XBW7_9BURK</name>
<accession>A0A5E4XBW7</accession>
<protein>
    <submittedName>
        <fullName evidence="1">Uncharacterized protein</fullName>
    </submittedName>
</protein>